<proteinExistence type="inferred from homology"/>
<dbReference type="GO" id="GO:0000139">
    <property type="term" value="C:Golgi membrane"/>
    <property type="evidence" value="ECO:0007669"/>
    <property type="project" value="UniProtKB-SubCell"/>
</dbReference>
<evidence type="ECO:0000256" key="6">
    <source>
        <dbReference type="ARBA" id="ARBA00022968"/>
    </source>
</evidence>
<comment type="subcellular location">
    <subcellularLocation>
        <location evidence="1">Golgi apparatus membrane</location>
        <topology evidence="1">Single-pass type II membrane protein</topology>
    </subcellularLocation>
</comment>
<dbReference type="AlphaFoldDB" id="G3AK76"/>
<dbReference type="GeneID" id="18869977"/>
<dbReference type="PANTHER" id="PTHR31646">
    <property type="entry name" value="ALPHA-1,2-MANNOSYLTRANSFERASE MNN2"/>
    <property type="match status" value="1"/>
</dbReference>
<evidence type="ECO:0000256" key="1">
    <source>
        <dbReference type="ARBA" id="ARBA00004323"/>
    </source>
</evidence>
<keyword evidence="7" id="KW-1133">Transmembrane helix</keyword>
<evidence type="ECO:0000313" key="10">
    <source>
        <dbReference type="EMBL" id="EGW33537.1"/>
    </source>
</evidence>
<dbReference type="OMA" id="FGMGQYD"/>
<keyword evidence="8" id="KW-0333">Golgi apparatus</keyword>
<dbReference type="GO" id="GO:0000026">
    <property type="term" value="F:alpha-1,2-mannosyltransferase activity"/>
    <property type="evidence" value="ECO:0007669"/>
    <property type="project" value="TreeGrafter"/>
</dbReference>
<comment type="pathway">
    <text evidence="2">Protein modification; protein glycosylation.</text>
</comment>
<keyword evidence="5" id="KW-0812">Transmembrane</keyword>
<dbReference type="InterPro" id="IPR022751">
    <property type="entry name" value="Alpha_mannosyltransferase"/>
</dbReference>
<evidence type="ECO:0000256" key="2">
    <source>
        <dbReference type="ARBA" id="ARBA00004922"/>
    </source>
</evidence>
<evidence type="ECO:0000256" key="4">
    <source>
        <dbReference type="ARBA" id="ARBA00022679"/>
    </source>
</evidence>
<dbReference type="OrthoDB" id="430354at2759"/>
<dbReference type="eggNOG" id="ENOG502SJ0W">
    <property type="taxonomic scope" value="Eukaryota"/>
</dbReference>
<dbReference type="RefSeq" id="XP_007375052.1">
    <property type="nucleotide sequence ID" value="XM_007374990.1"/>
</dbReference>
<dbReference type="KEGG" id="spaa:SPAPADRAFT_136516"/>
<evidence type="ECO:0000256" key="5">
    <source>
        <dbReference type="ARBA" id="ARBA00022692"/>
    </source>
</evidence>
<keyword evidence="6" id="KW-0735">Signal-anchor</keyword>
<evidence type="ECO:0000256" key="3">
    <source>
        <dbReference type="ARBA" id="ARBA00009105"/>
    </source>
</evidence>
<dbReference type="Pfam" id="PF11051">
    <property type="entry name" value="Mannosyl_trans3"/>
    <property type="match status" value="1"/>
</dbReference>
<reference evidence="10 11" key="1">
    <citation type="journal article" date="2011" name="Proc. Natl. Acad. Sci. U.S.A.">
        <title>Comparative genomics of xylose-fermenting fungi for enhanced biofuel production.</title>
        <authorList>
            <person name="Wohlbach D.J."/>
            <person name="Kuo A."/>
            <person name="Sato T.K."/>
            <person name="Potts K.M."/>
            <person name="Salamov A.A."/>
            <person name="LaButti K.M."/>
            <person name="Sun H."/>
            <person name="Clum A."/>
            <person name="Pangilinan J.L."/>
            <person name="Lindquist E.A."/>
            <person name="Lucas S."/>
            <person name="Lapidus A."/>
            <person name="Jin M."/>
            <person name="Gunawan C."/>
            <person name="Balan V."/>
            <person name="Dale B.E."/>
            <person name="Jeffries T.W."/>
            <person name="Zinkel R."/>
            <person name="Barry K.W."/>
            <person name="Grigoriev I.V."/>
            <person name="Gasch A.P."/>
        </authorList>
    </citation>
    <scope>NUCLEOTIDE SEQUENCE [LARGE SCALE GENOMIC DNA]</scope>
    <source>
        <strain evidence="11">NRRL Y-27907 / 11-Y1</strain>
    </source>
</reference>
<keyword evidence="4" id="KW-0808">Transferase</keyword>
<keyword evidence="11" id="KW-1185">Reference proteome</keyword>
<protein>
    <recommendedName>
        <fullName evidence="12">Alpha-1,2-mannosyltransferase</fullName>
    </recommendedName>
</protein>
<sequence>MISPKALKSILIGLFTATVLHLIYSIHGASGSSALSSLSSRSGRFGLLKSLTNGVFISSQNKEEYKLVGYHQDSQTNLIVLQKSYLNELDSTSSQQVWNFLKSDIDHNVDFDLKLISGYNYKEMIERINSQNELTLNSSVIEQFETEQKFIHASRDFFTKLMQSIHMCKPDIGGINNNEHFPNGRKIEEYYQKQKQVSDDELAKIDTQDLLHKYGHLPVYGGHLREQYSEEVVRTKEYLSLFITLSEQEKGSLRNSHNAFVHDMMTEYSEELLKFNKFNDFMKGDGIVYLGGGKYNHLVLVSLRVLRENNSRLPVEVIIPYEKDYDQEFCHHILPTLNAKCKIMTHYLPKDFMEKVGGFQLKNIALLVSSFERILYLDADNIPVKNPDVLFVNKPFTNKHLVMWPDLWRRSTSPTFYDIAGIPVDDNFQARNSYAKGDPRGINEDTSKISYHDLKGAIPEASSETGQILINKKVHFQTLVLAMYYNYYGPDFFYPLLSQGAAGEGDKETFIAAAHKLNLPYYQVQEFCREFGPVDPKTNKHDIYAMGQFDPIIDYIQTGEDPSVENHAQGSKQQVVDYYSESTLKYPKHMKDTSMSNHDFHLFKSSSLAFLHANWPKLYLTAFLEDFQDHRGPISKDGERRRLYGTELVKELSGYDFELLITKSIYSTFCTKPYLIITKGDDADKRDKICEEINEHIQFLQQK</sequence>
<evidence type="ECO:0008006" key="12">
    <source>
        <dbReference type="Google" id="ProtNLM"/>
    </source>
</evidence>
<dbReference type="PANTHER" id="PTHR31646:SF1">
    <property type="entry name" value="ALPHA-1,2-MANNOSYLTRANSFERASE MNN2"/>
    <property type="match status" value="1"/>
</dbReference>
<gene>
    <name evidence="10" type="ORF">SPAPADRAFT_136516</name>
</gene>
<dbReference type="HOGENOM" id="CLU_013298_1_0_1"/>
<evidence type="ECO:0000313" key="11">
    <source>
        <dbReference type="Proteomes" id="UP000000709"/>
    </source>
</evidence>
<evidence type="ECO:0000256" key="7">
    <source>
        <dbReference type="ARBA" id="ARBA00022989"/>
    </source>
</evidence>
<dbReference type="UniPathway" id="UPA00378"/>
<accession>G3AK76</accession>
<evidence type="ECO:0000256" key="8">
    <source>
        <dbReference type="ARBA" id="ARBA00023034"/>
    </source>
</evidence>
<dbReference type="GO" id="GO:0046354">
    <property type="term" value="P:mannan biosynthetic process"/>
    <property type="evidence" value="ECO:0007669"/>
    <property type="project" value="UniProtKB-ARBA"/>
</dbReference>
<evidence type="ECO:0000256" key="9">
    <source>
        <dbReference type="ARBA" id="ARBA00023136"/>
    </source>
</evidence>
<dbReference type="SUPFAM" id="SSF53448">
    <property type="entry name" value="Nucleotide-diphospho-sugar transferases"/>
    <property type="match status" value="1"/>
</dbReference>
<dbReference type="EMBL" id="GL996501">
    <property type="protein sequence ID" value="EGW33537.1"/>
    <property type="molecule type" value="Genomic_DNA"/>
</dbReference>
<organism evidence="11">
    <name type="scientific">Spathaspora passalidarum (strain NRRL Y-27907 / 11-Y1)</name>
    <dbReference type="NCBI Taxonomy" id="619300"/>
    <lineage>
        <taxon>Eukaryota</taxon>
        <taxon>Fungi</taxon>
        <taxon>Dikarya</taxon>
        <taxon>Ascomycota</taxon>
        <taxon>Saccharomycotina</taxon>
        <taxon>Pichiomycetes</taxon>
        <taxon>Debaryomycetaceae</taxon>
        <taxon>Spathaspora</taxon>
    </lineage>
</organism>
<dbReference type="InterPro" id="IPR029044">
    <property type="entry name" value="Nucleotide-diphossugar_trans"/>
</dbReference>
<comment type="similarity">
    <text evidence="3">Belongs to the MNN1/MNT family.</text>
</comment>
<dbReference type="STRING" id="619300.G3AK76"/>
<dbReference type="Gene3D" id="3.90.550.10">
    <property type="entry name" value="Spore Coat Polysaccharide Biosynthesis Protein SpsA, Chain A"/>
    <property type="match status" value="1"/>
</dbReference>
<keyword evidence="9" id="KW-0472">Membrane</keyword>
<dbReference type="Proteomes" id="UP000000709">
    <property type="component" value="Unassembled WGS sequence"/>
</dbReference>
<name>G3AK76_SPAPN</name>
<dbReference type="InParanoid" id="G3AK76"/>